<comment type="caution">
    <text evidence="3">The sequence shown here is derived from an EMBL/GenBank/DDBJ whole genome shotgun (WGS) entry which is preliminary data.</text>
</comment>
<sequence length="187" mass="20751">MPVVYRRGDANLALQALCLSKAFPSSSAELTRGHLIWTGSVRPLDLCDTYLLRLEAEHARVPSIYVMEPELIANESGLLPHVYDTGSLCVSDLGDFRPGMLFVDTVLPWTLEWLIHYEQWRATGTWYGDGPDRLDGDSQADVLHPYSPEQAPSSVRGSVRLPAPINAPSRPRRASATARSTTNARHR</sequence>
<dbReference type="AlphaFoldDB" id="A0A3N4ZBB2"/>
<dbReference type="InterPro" id="IPR058588">
    <property type="entry name" value="E2-CBASS"/>
</dbReference>
<organism evidence="3 4">
    <name type="scientific">Georgenia muralis</name>
    <dbReference type="NCBI Taxonomy" id="154117"/>
    <lineage>
        <taxon>Bacteria</taxon>
        <taxon>Bacillati</taxon>
        <taxon>Actinomycetota</taxon>
        <taxon>Actinomycetes</taxon>
        <taxon>Micrococcales</taxon>
        <taxon>Bogoriellaceae</taxon>
        <taxon>Georgenia</taxon>
    </lineage>
</organism>
<proteinExistence type="predicted"/>
<name>A0A3N4ZBB2_9MICO</name>
<reference evidence="3 4" key="1">
    <citation type="submission" date="2018-11" db="EMBL/GenBank/DDBJ databases">
        <title>Sequencing the genomes of 1000 actinobacteria strains.</title>
        <authorList>
            <person name="Klenk H.-P."/>
        </authorList>
    </citation>
    <scope>NUCLEOTIDE SEQUENCE [LARGE SCALE GENOMIC DNA]</scope>
    <source>
        <strain evidence="3 4">DSM 14418</strain>
    </source>
</reference>
<dbReference type="Proteomes" id="UP000280726">
    <property type="component" value="Unassembled WGS sequence"/>
</dbReference>
<keyword evidence="4" id="KW-1185">Reference proteome</keyword>
<dbReference type="Pfam" id="PF26395">
    <property type="entry name" value="E2-CBASS"/>
    <property type="match status" value="1"/>
</dbReference>
<gene>
    <name evidence="3" type="ORF">EDD32_3060</name>
</gene>
<protein>
    <recommendedName>
        <fullName evidence="2">Type II CBASS E2 protein domain-containing protein</fullName>
    </recommendedName>
</protein>
<dbReference type="EMBL" id="RKRA01000001">
    <property type="protein sequence ID" value="RPF28530.1"/>
    <property type="molecule type" value="Genomic_DNA"/>
</dbReference>
<feature type="compositionally biased region" description="Low complexity" evidence="1">
    <location>
        <begin position="166"/>
        <end position="187"/>
    </location>
</feature>
<evidence type="ECO:0000313" key="3">
    <source>
        <dbReference type="EMBL" id="RPF28530.1"/>
    </source>
</evidence>
<evidence type="ECO:0000313" key="4">
    <source>
        <dbReference type="Proteomes" id="UP000280726"/>
    </source>
</evidence>
<feature type="domain" description="Type II CBASS E2 protein" evidence="2">
    <location>
        <begin position="15"/>
        <end position="130"/>
    </location>
</feature>
<evidence type="ECO:0000259" key="2">
    <source>
        <dbReference type="Pfam" id="PF26395"/>
    </source>
</evidence>
<evidence type="ECO:0000256" key="1">
    <source>
        <dbReference type="SAM" id="MobiDB-lite"/>
    </source>
</evidence>
<accession>A0A3N4ZBB2</accession>
<feature type="region of interest" description="Disordered" evidence="1">
    <location>
        <begin position="137"/>
        <end position="187"/>
    </location>
</feature>